<evidence type="ECO:0000256" key="1">
    <source>
        <dbReference type="SAM" id="Phobius"/>
    </source>
</evidence>
<keyword evidence="1" id="KW-0812">Transmembrane</keyword>
<protein>
    <submittedName>
        <fullName evidence="2">Uncharacterized protein</fullName>
    </submittedName>
</protein>
<comment type="caution">
    <text evidence="2">The sequence shown here is derived from an EMBL/GenBank/DDBJ whole genome shotgun (WGS) entry which is preliminary data.</text>
</comment>
<organism evidence="2 3">
    <name type="scientific">Tritrichomonas musculus</name>
    <dbReference type="NCBI Taxonomy" id="1915356"/>
    <lineage>
        <taxon>Eukaryota</taxon>
        <taxon>Metamonada</taxon>
        <taxon>Parabasalia</taxon>
        <taxon>Tritrichomonadida</taxon>
        <taxon>Tritrichomonadidae</taxon>
        <taxon>Tritrichomonas</taxon>
    </lineage>
</organism>
<proteinExistence type="predicted"/>
<keyword evidence="1" id="KW-1133">Transmembrane helix</keyword>
<evidence type="ECO:0000313" key="3">
    <source>
        <dbReference type="Proteomes" id="UP001470230"/>
    </source>
</evidence>
<reference evidence="2 3" key="1">
    <citation type="submission" date="2024-04" db="EMBL/GenBank/DDBJ databases">
        <title>Tritrichomonas musculus Genome.</title>
        <authorList>
            <person name="Alves-Ferreira E."/>
            <person name="Grigg M."/>
            <person name="Lorenzi H."/>
            <person name="Galac M."/>
        </authorList>
    </citation>
    <scope>NUCLEOTIDE SEQUENCE [LARGE SCALE GENOMIC DNA]</scope>
    <source>
        <strain evidence="2 3">EAF2021</strain>
    </source>
</reference>
<keyword evidence="3" id="KW-1185">Reference proteome</keyword>
<sequence length="307" mass="35448">MLESGLLPPSASNEENRKASLIVGYTKQKVDQCYDDLGRSLNNLCINLDVDKRMKLAIAIMLCEQKRDGRADNLPPYDSDLSFITNLDPNNFNIFTIYFINIDTICFHSVRENISSANMEKILSVFQAVSLSTEFLANAKKNLDELMMHVKYKLQKYQELYEKQQIKFQSIQNSVIQMIQTVKFISEKAMDYKYFVSNAKLYIIFLGIAFVLSFVLPNVFLPVLFVIGLFLFIEVSSNDDQKYVSRSSFKYIFITLCTIIFAIGFGVRFYSLKEAESSKKIILRKSKLQISDIYLYENIKPKIAEKK</sequence>
<feature type="transmembrane region" description="Helical" evidence="1">
    <location>
        <begin position="251"/>
        <end position="270"/>
    </location>
</feature>
<feature type="transmembrane region" description="Helical" evidence="1">
    <location>
        <begin position="201"/>
        <end position="231"/>
    </location>
</feature>
<evidence type="ECO:0000313" key="2">
    <source>
        <dbReference type="EMBL" id="KAK8893869.1"/>
    </source>
</evidence>
<name>A0ABR2KS12_9EUKA</name>
<dbReference type="EMBL" id="JAPFFF010000003">
    <property type="protein sequence ID" value="KAK8893869.1"/>
    <property type="molecule type" value="Genomic_DNA"/>
</dbReference>
<keyword evidence="1" id="KW-0472">Membrane</keyword>
<gene>
    <name evidence="2" type="ORF">M9Y10_022298</name>
</gene>
<dbReference type="Proteomes" id="UP001470230">
    <property type="component" value="Unassembled WGS sequence"/>
</dbReference>
<accession>A0ABR2KS12</accession>